<reference evidence="2" key="1">
    <citation type="journal article" date="2022" name="Int. J. Mol. Sci.">
        <title>Draft Genome of Tanacetum Coccineum: Genomic Comparison of Closely Related Tanacetum-Family Plants.</title>
        <authorList>
            <person name="Yamashiro T."/>
            <person name="Shiraishi A."/>
            <person name="Nakayama K."/>
            <person name="Satake H."/>
        </authorList>
    </citation>
    <scope>NUCLEOTIDE SEQUENCE</scope>
</reference>
<dbReference type="InterPro" id="IPR021109">
    <property type="entry name" value="Peptidase_aspartic_dom_sf"/>
</dbReference>
<dbReference type="Gene3D" id="2.40.70.10">
    <property type="entry name" value="Acid Proteases"/>
    <property type="match status" value="1"/>
</dbReference>
<evidence type="ECO:0000313" key="3">
    <source>
        <dbReference type="Proteomes" id="UP001151760"/>
    </source>
</evidence>
<keyword evidence="3" id="KW-1185">Reference proteome</keyword>
<feature type="compositionally biased region" description="Polar residues" evidence="1">
    <location>
        <begin position="182"/>
        <end position="195"/>
    </location>
</feature>
<evidence type="ECO:0000256" key="1">
    <source>
        <dbReference type="SAM" id="MobiDB-lite"/>
    </source>
</evidence>
<organism evidence="2 3">
    <name type="scientific">Tanacetum coccineum</name>
    <dbReference type="NCBI Taxonomy" id="301880"/>
    <lineage>
        <taxon>Eukaryota</taxon>
        <taxon>Viridiplantae</taxon>
        <taxon>Streptophyta</taxon>
        <taxon>Embryophyta</taxon>
        <taxon>Tracheophyta</taxon>
        <taxon>Spermatophyta</taxon>
        <taxon>Magnoliopsida</taxon>
        <taxon>eudicotyledons</taxon>
        <taxon>Gunneridae</taxon>
        <taxon>Pentapetalae</taxon>
        <taxon>asterids</taxon>
        <taxon>campanulids</taxon>
        <taxon>Asterales</taxon>
        <taxon>Asteraceae</taxon>
        <taxon>Asteroideae</taxon>
        <taxon>Anthemideae</taxon>
        <taxon>Anthemidinae</taxon>
        <taxon>Tanacetum</taxon>
    </lineage>
</organism>
<sequence>MGDAKPIRTLGDYSKPSHEGNKNTIQLPEGNNVAPLRSDTIRLVQNGCSFHGLRSKDPYQHLKDFLKLMDSLELDDANRKRTRLQAWTRFKDLLQKFPHHGIDRWLQIQIFYEHVSFHLKCDIDHAASGKLSNKSTNEYWEIIENLALYDHEGWNESKNFVKPTKLNTHPQAYTDAVYSNPHPRNQNEPPKQKSFTFHEHTGPNPQPQALGTNFEARVSDYMAAHIERMERFENAIFKQREEINDRMAEMFGLLKELTTSRAPEKVLIREEAKYPITKNVNSLSLTKGEEEKNDENDVTTINDIEKTNRSDTEMLVKKVEKENEAKNGTKNETTKRDVLVDIIGYVYPVDFVILDIREDEKRPFILGTPFLTTAKAVIKFDKDTITLRSRKSKISFNRIPESLGKVKKGIKNDIEPIAPTMTVNRLVLEWEERIKLHQEKEMEFDQWRSKNFKNKHPALVKVKGEKNEGEVTKAHLLDDKPIPSVGVFDEMFLALGWHLEEIHVTWAHLEKIRTKLRTYTKSLEESCSQSVETASQA</sequence>
<accession>A0ABQ5HY34</accession>
<feature type="region of interest" description="Disordered" evidence="1">
    <location>
        <begin position="179"/>
        <end position="208"/>
    </location>
</feature>
<feature type="region of interest" description="Disordered" evidence="1">
    <location>
        <begin position="1"/>
        <end position="31"/>
    </location>
</feature>
<reference evidence="2" key="2">
    <citation type="submission" date="2022-01" db="EMBL/GenBank/DDBJ databases">
        <authorList>
            <person name="Yamashiro T."/>
            <person name="Shiraishi A."/>
            <person name="Satake H."/>
            <person name="Nakayama K."/>
        </authorList>
    </citation>
    <scope>NUCLEOTIDE SEQUENCE</scope>
</reference>
<dbReference type="EMBL" id="BQNB010020141">
    <property type="protein sequence ID" value="GJT92770.1"/>
    <property type="molecule type" value="Genomic_DNA"/>
</dbReference>
<name>A0ABQ5HY34_9ASTR</name>
<dbReference type="Proteomes" id="UP001151760">
    <property type="component" value="Unassembled WGS sequence"/>
</dbReference>
<protein>
    <submittedName>
        <fullName evidence="2">MAK10-like protein</fullName>
    </submittedName>
</protein>
<evidence type="ECO:0000313" key="2">
    <source>
        <dbReference type="EMBL" id="GJT92770.1"/>
    </source>
</evidence>
<dbReference type="PANTHER" id="PTHR33067:SF9">
    <property type="entry name" value="RNA-DIRECTED DNA POLYMERASE"/>
    <property type="match status" value="1"/>
</dbReference>
<proteinExistence type="predicted"/>
<dbReference type="PANTHER" id="PTHR33067">
    <property type="entry name" value="RNA-DIRECTED DNA POLYMERASE-RELATED"/>
    <property type="match status" value="1"/>
</dbReference>
<comment type="caution">
    <text evidence="2">The sequence shown here is derived from an EMBL/GenBank/DDBJ whole genome shotgun (WGS) entry which is preliminary data.</text>
</comment>
<gene>
    <name evidence="2" type="ORF">Tco_1081615</name>
</gene>